<comment type="caution">
    <text evidence="1">The sequence shown here is derived from an EMBL/GenBank/DDBJ whole genome shotgun (WGS) entry which is preliminary data.</text>
</comment>
<protein>
    <submittedName>
        <fullName evidence="1">Uncharacterized protein</fullName>
    </submittedName>
</protein>
<reference evidence="1" key="1">
    <citation type="journal article" date="2014" name="Front. Microbiol.">
        <title>High frequency of phylogenetically diverse reductive dehalogenase-homologous genes in deep subseafloor sedimentary metagenomes.</title>
        <authorList>
            <person name="Kawai M."/>
            <person name="Futagami T."/>
            <person name="Toyoda A."/>
            <person name="Takaki Y."/>
            <person name="Nishi S."/>
            <person name="Hori S."/>
            <person name="Arai W."/>
            <person name="Tsubouchi T."/>
            <person name="Morono Y."/>
            <person name="Uchiyama I."/>
            <person name="Ito T."/>
            <person name="Fujiyama A."/>
            <person name="Inagaki F."/>
            <person name="Takami H."/>
        </authorList>
    </citation>
    <scope>NUCLEOTIDE SEQUENCE</scope>
    <source>
        <strain evidence="1">Expedition CK06-06</strain>
    </source>
</reference>
<name>X1BBU7_9ZZZZ</name>
<gene>
    <name evidence="1" type="ORF">S01H4_21660</name>
</gene>
<organism evidence="1">
    <name type="scientific">marine sediment metagenome</name>
    <dbReference type="NCBI Taxonomy" id="412755"/>
    <lineage>
        <taxon>unclassified sequences</taxon>
        <taxon>metagenomes</taxon>
        <taxon>ecological metagenomes</taxon>
    </lineage>
</organism>
<evidence type="ECO:0000313" key="1">
    <source>
        <dbReference type="EMBL" id="GAG81608.1"/>
    </source>
</evidence>
<dbReference type="EMBL" id="BART01009836">
    <property type="protein sequence ID" value="GAG81608.1"/>
    <property type="molecule type" value="Genomic_DNA"/>
</dbReference>
<dbReference type="AlphaFoldDB" id="X1BBU7"/>
<proteinExistence type="predicted"/>
<accession>X1BBU7</accession>
<sequence length="90" mass="10432">MGNGLHLMGIKPVKTKMIHGFSDVVMKVNLRAVEWLMWGDVPVVYEGFAEFRVGLYGFNILRKFHVYIALPLNILQWVMQNFDDLLTCFV</sequence>